<evidence type="ECO:0000313" key="2">
    <source>
        <dbReference type="EMBL" id="MCY1077653.1"/>
    </source>
</evidence>
<dbReference type="EMBL" id="JAPNKA010000001">
    <property type="protein sequence ID" value="MCY1077653.1"/>
    <property type="molecule type" value="Genomic_DNA"/>
</dbReference>
<feature type="region of interest" description="Disordered" evidence="1">
    <location>
        <begin position="276"/>
        <end position="301"/>
    </location>
</feature>
<name>A0ABT4A7L8_9BACT</name>
<gene>
    <name evidence="2" type="ORF">OV287_24580</name>
</gene>
<evidence type="ECO:0000256" key="1">
    <source>
        <dbReference type="SAM" id="MobiDB-lite"/>
    </source>
</evidence>
<evidence type="ECO:0000313" key="3">
    <source>
        <dbReference type="Proteomes" id="UP001207654"/>
    </source>
</evidence>
<reference evidence="2 3" key="1">
    <citation type="submission" date="2022-11" db="EMBL/GenBank/DDBJ databases">
        <title>Minimal conservation of predation-associated metabolite biosynthetic gene clusters underscores biosynthetic potential of Myxococcota including descriptions for ten novel species: Archangium lansinium sp. nov., Myxococcus landrumus sp. nov., Nannocystis bai.</title>
        <authorList>
            <person name="Ahearne A."/>
            <person name="Stevens C."/>
            <person name="Phillips K."/>
        </authorList>
    </citation>
    <scope>NUCLEOTIDE SEQUENCE [LARGE SCALE GENOMIC DNA]</scope>
    <source>
        <strain evidence="2 3">MIWBW</strain>
    </source>
</reference>
<sequence length="301" mass="34837">MKRYFGVIVIIAGILIGGVMTYRSSSAKALEAQREADFTRIQREYLERVGWMRTNPDEASYRQELSPFFKTYFEQISAYQSRYKLSKDFDAYLIELEKRGETDDRIADRKAFYDYTRKVFDQMREGRYKPQWTATDKGMRLDVVSSDVVMVLNKPQVRLQLALWGAHREERTDGKVKKMVTSASFKTQWKLTDERGKLIGEMTGEDPSMKVDFPERFIAEFPPQMVLGHYDMDLVPNEVKKMEITFNVSSRAASGGDATATYLWKMEVPSGWRLGAGEKWEGAEVTERSEEEIDPSKAQKK</sequence>
<organism evidence="2 3">
    <name type="scientific">Archangium lansingense</name>
    <dbReference type="NCBI Taxonomy" id="2995310"/>
    <lineage>
        <taxon>Bacteria</taxon>
        <taxon>Pseudomonadati</taxon>
        <taxon>Myxococcota</taxon>
        <taxon>Myxococcia</taxon>
        <taxon>Myxococcales</taxon>
        <taxon>Cystobacterineae</taxon>
        <taxon>Archangiaceae</taxon>
        <taxon>Archangium</taxon>
    </lineage>
</organism>
<dbReference type="RefSeq" id="WP_267536471.1">
    <property type="nucleotide sequence ID" value="NZ_JAPNKA010000001.1"/>
</dbReference>
<dbReference type="Proteomes" id="UP001207654">
    <property type="component" value="Unassembled WGS sequence"/>
</dbReference>
<accession>A0ABT4A7L8</accession>
<keyword evidence="3" id="KW-1185">Reference proteome</keyword>
<comment type="caution">
    <text evidence="2">The sequence shown here is derived from an EMBL/GenBank/DDBJ whole genome shotgun (WGS) entry which is preliminary data.</text>
</comment>
<protein>
    <submittedName>
        <fullName evidence="2">Uncharacterized protein</fullName>
    </submittedName>
</protein>
<proteinExistence type="predicted"/>